<dbReference type="Proteomes" id="UP000217076">
    <property type="component" value="Unassembled WGS sequence"/>
</dbReference>
<keyword evidence="1" id="KW-0472">Membrane</keyword>
<gene>
    <name evidence="2" type="ORF">SAMN05421742_104191</name>
</gene>
<reference evidence="3" key="1">
    <citation type="submission" date="2016-10" db="EMBL/GenBank/DDBJ databases">
        <authorList>
            <person name="Varghese N."/>
            <person name="Submissions S."/>
        </authorList>
    </citation>
    <scope>NUCLEOTIDE SEQUENCE [LARGE SCALE GENOMIC DNA]</scope>
    <source>
        <strain evidence="3">930I</strain>
    </source>
</reference>
<evidence type="ECO:0000313" key="3">
    <source>
        <dbReference type="Proteomes" id="UP000217076"/>
    </source>
</evidence>
<organism evidence="2 3">
    <name type="scientific">Roseospirillum parvum</name>
    <dbReference type="NCBI Taxonomy" id="83401"/>
    <lineage>
        <taxon>Bacteria</taxon>
        <taxon>Pseudomonadati</taxon>
        <taxon>Pseudomonadota</taxon>
        <taxon>Alphaproteobacteria</taxon>
        <taxon>Rhodospirillales</taxon>
        <taxon>Rhodospirillaceae</taxon>
        <taxon>Roseospirillum</taxon>
    </lineage>
</organism>
<evidence type="ECO:0000313" key="2">
    <source>
        <dbReference type="EMBL" id="SDH11113.1"/>
    </source>
</evidence>
<evidence type="ECO:0000256" key="1">
    <source>
        <dbReference type="SAM" id="Phobius"/>
    </source>
</evidence>
<dbReference type="EMBL" id="FNCV01000004">
    <property type="protein sequence ID" value="SDH11113.1"/>
    <property type="molecule type" value="Genomic_DNA"/>
</dbReference>
<name>A0A1G7ZQX8_9PROT</name>
<dbReference type="RefSeq" id="WP_092617999.1">
    <property type="nucleotide sequence ID" value="NZ_FNCV01000004.1"/>
</dbReference>
<accession>A0A1G7ZQX8</accession>
<keyword evidence="1" id="KW-1133">Transmembrane helix</keyword>
<sequence>MTRLLLTWLLPLLAPTLAYLAWFWWRARVVRANGGTPPAIERGPWVWLIGAGAVLTLAVLGVGALTRGAPSDAVYVPPVKVDGRIVPGHFE</sequence>
<keyword evidence="1" id="KW-0812">Transmembrane</keyword>
<keyword evidence="3" id="KW-1185">Reference proteome</keyword>
<protein>
    <submittedName>
        <fullName evidence="2">Uncharacterized protein</fullName>
    </submittedName>
</protein>
<proteinExistence type="predicted"/>
<dbReference type="AlphaFoldDB" id="A0A1G7ZQX8"/>
<feature type="transmembrane region" description="Helical" evidence="1">
    <location>
        <begin position="44"/>
        <end position="65"/>
    </location>
</feature>
<dbReference type="STRING" id="83401.SAMN05421742_104191"/>